<dbReference type="EMBL" id="UZAU01000238">
    <property type="status" value="NOT_ANNOTATED_CDS"/>
    <property type="molecule type" value="Genomic_DNA"/>
</dbReference>
<keyword evidence="1" id="KW-0812">Transmembrane</keyword>
<dbReference type="EnsemblPlants" id="evm.model.02.2907">
    <property type="protein sequence ID" value="cds.evm.model.02.2907"/>
    <property type="gene ID" value="evm.TU.02.2907"/>
</dbReference>
<dbReference type="InterPro" id="IPR002156">
    <property type="entry name" value="RNaseH_domain"/>
</dbReference>
<sequence length="355" mass="40526">MAIKWELSLIWQKTMNELSGPFLNKSCSSLDIGSSGFLRSCIVFLRCSIPSWLMERSMAMWFHNEALGQGDPLSPSLFLFCAEAFSGLIKNAENNGRLNGINFGNNVLKACYFPNNDLLSANCGRKASTIWRSLIWGKEIIKKGFRWRIGDGEEVRVLEDPWLPRPRSFKVFDKPHLPPELRVSELKLGSGLWNEEFIKNIFNNDDANLVLQIPCGDSPMPDRILWHYFRNGAELLAMKTGIKLALESGFSNCLLESDCRQAINMVDSKDAHCFDLDPLVAHMVVLLIFLETVKSYIFFSVFGLFIIFFWVIFDEIFGFFTSVHLAKGYFDFGGEENTLQQAPHQSRQTHMVYCK</sequence>
<feature type="domain" description="RNase H type-1" evidence="2">
    <location>
        <begin position="231"/>
        <end position="284"/>
    </location>
</feature>
<protein>
    <recommendedName>
        <fullName evidence="2">RNase H type-1 domain-containing protein</fullName>
    </recommendedName>
</protein>
<dbReference type="GO" id="GO:0004523">
    <property type="term" value="F:RNA-DNA hybrid ribonuclease activity"/>
    <property type="evidence" value="ECO:0007669"/>
    <property type="project" value="InterPro"/>
</dbReference>
<keyword evidence="1" id="KW-0472">Membrane</keyword>
<keyword evidence="1" id="KW-1133">Transmembrane helix</keyword>
<dbReference type="AlphaFoldDB" id="A0A803NZ90"/>
<reference evidence="3" key="2">
    <citation type="submission" date="2021-03" db="UniProtKB">
        <authorList>
            <consortium name="EnsemblPlants"/>
        </authorList>
    </citation>
    <scope>IDENTIFICATION</scope>
</reference>
<reference evidence="3" key="1">
    <citation type="submission" date="2018-11" db="EMBL/GenBank/DDBJ databases">
        <authorList>
            <person name="Grassa J C."/>
        </authorList>
    </citation>
    <scope>NUCLEOTIDE SEQUENCE [LARGE SCALE GENOMIC DNA]</scope>
</reference>
<dbReference type="Proteomes" id="UP000596661">
    <property type="component" value="Chromosome 2"/>
</dbReference>
<dbReference type="Gramene" id="evm.model.02.2907">
    <property type="protein sequence ID" value="cds.evm.model.02.2907"/>
    <property type="gene ID" value="evm.TU.02.2907"/>
</dbReference>
<dbReference type="GO" id="GO:0003676">
    <property type="term" value="F:nucleic acid binding"/>
    <property type="evidence" value="ECO:0007669"/>
    <property type="project" value="InterPro"/>
</dbReference>
<dbReference type="Pfam" id="PF13456">
    <property type="entry name" value="RVT_3"/>
    <property type="match status" value="1"/>
</dbReference>
<keyword evidence="4" id="KW-1185">Reference proteome</keyword>
<evidence type="ECO:0000256" key="1">
    <source>
        <dbReference type="SAM" id="Phobius"/>
    </source>
</evidence>
<name>A0A803NZ90_CANSA</name>
<evidence type="ECO:0000259" key="2">
    <source>
        <dbReference type="Pfam" id="PF13456"/>
    </source>
</evidence>
<evidence type="ECO:0000313" key="3">
    <source>
        <dbReference type="EnsemblPlants" id="cds.evm.model.02.2907"/>
    </source>
</evidence>
<feature type="transmembrane region" description="Helical" evidence="1">
    <location>
        <begin position="296"/>
        <end position="313"/>
    </location>
</feature>
<organism evidence="3 4">
    <name type="scientific">Cannabis sativa</name>
    <name type="common">Hemp</name>
    <name type="synonym">Marijuana</name>
    <dbReference type="NCBI Taxonomy" id="3483"/>
    <lineage>
        <taxon>Eukaryota</taxon>
        <taxon>Viridiplantae</taxon>
        <taxon>Streptophyta</taxon>
        <taxon>Embryophyta</taxon>
        <taxon>Tracheophyta</taxon>
        <taxon>Spermatophyta</taxon>
        <taxon>Magnoliopsida</taxon>
        <taxon>eudicotyledons</taxon>
        <taxon>Gunneridae</taxon>
        <taxon>Pentapetalae</taxon>
        <taxon>rosids</taxon>
        <taxon>fabids</taxon>
        <taxon>Rosales</taxon>
        <taxon>Cannabaceae</taxon>
        <taxon>Cannabis</taxon>
    </lineage>
</organism>
<accession>A0A803NZ90</accession>
<proteinExistence type="predicted"/>
<evidence type="ECO:0000313" key="4">
    <source>
        <dbReference type="Proteomes" id="UP000596661"/>
    </source>
</evidence>